<reference evidence="2 3" key="1">
    <citation type="journal article" date="2021" name="BMC Genomics">
        <title>Telomere-to-telomere genome assembly of asparaginase-producing Trichoderma simmonsii.</title>
        <authorList>
            <person name="Chung D."/>
            <person name="Kwon Y.M."/>
            <person name="Yang Y."/>
        </authorList>
    </citation>
    <scope>NUCLEOTIDE SEQUENCE [LARGE SCALE GENOMIC DNA]</scope>
    <source>
        <strain evidence="2 3">GH-Sj1</strain>
    </source>
</reference>
<gene>
    <name evidence="2" type="ORF">H0G86_000942</name>
</gene>
<evidence type="ECO:0000256" key="1">
    <source>
        <dbReference type="SAM" id="MobiDB-lite"/>
    </source>
</evidence>
<dbReference type="EMBL" id="CP075864">
    <property type="protein sequence ID" value="QYS93571.1"/>
    <property type="molecule type" value="Genomic_DNA"/>
</dbReference>
<protein>
    <submittedName>
        <fullName evidence="2">Uncharacterized protein</fullName>
    </submittedName>
</protein>
<evidence type="ECO:0000313" key="2">
    <source>
        <dbReference type="EMBL" id="QYS93571.1"/>
    </source>
</evidence>
<organism evidence="2 3">
    <name type="scientific">Trichoderma simmonsii</name>
    <dbReference type="NCBI Taxonomy" id="1491479"/>
    <lineage>
        <taxon>Eukaryota</taxon>
        <taxon>Fungi</taxon>
        <taxon>Dikarya</taxon>
        <taxon>Ascomycota</taxon>
        <taxon>Pezizomycotina</taxon>
        <taxon>Sordariomycetes</taxon>
        <taxon>Hypocreomycetidae</taxon>
        <taxon>Hypocreales</taxon>
        <taxon>Hypocreaceae</taxon>
        <taxon>Trichoderma</taxon>
    </lineage>
</organism>
<dbReference type="AlphaFoldDB" id="A0A8G0P9Z7"/>
<keyword evidence="3" id="KW-1185">Reference proteome</keyword>
<accession>A0A8G0P9Z7</accession>
<feature type="region of interest" description="Disordered" evidence="1">
    <location>
        <begin position="59"/>
        <end position="78"/>
    </location>
</feature>
<proteinExistence type="predicted"/>
<dbReference type="Proteomes" id="UP000826661">
    <property type="component" value="Chromosome I"/>
</dbReference>
<name>A0A8G0P9Z7_9HYPO</name>
<sequence>MENNSRECVFRIWTKGACTFGLQGRARNGGRHLGRLVSEKNRKVWGSILWGMLHTSISTPLSHGPSRSPVRKQDEPAQLRTRVRKMAVVAAMPTPQSIQRAEGQHGPSELTTALITTT</sequence>
<evidence type="ECO:0000313" key="3">
    <source>
        <dbReference type="Proteomes" id="UP000826661"/>
    </source>
</evidence>